<evidence type="ECO:0000256" key="2">
    <source>
        <dbReference type="PROSITE-ProRule" id="PRU00235"/>
    </source>
</evidence>
<dbReference type="Gene3D" id="3.30.710.10">
    <property type="entry name" value="Potassium Channel Kv1.1, Chain A"/>
    <property type="match status" value="1"/>
</dbReference>
<dbReference type="SMART" id="SM00225">
    <property type="entry name" value="BTB"/>
    <property type="match status" value="1"/>
</dbReference>
<dbReference type="InterPro" id="IPR000210">
    <property type="entry name" value="BTB/POZ_dom"/>
</dbReference>
<feature type="repeat" description="RCC1" evidence="2">
    <location>
        <begin position="46"/>
        <end position="97"/>
    </location>
</feature>
<dbReference type="PRINTS" id="PR00633">
    <property type="entry name" value="RCCNDNSATION"/>
</dbReference>
<dbReference type="SUPFAM" id="SSF54695">
    <property type="entry name" value="POZ domain"/>
    <property type="match status" value="1"/>
</dbReference>
<evidence type="ECO:0000313" key="4">
    <source>
        <dbReference type="EMBL" id="CAD7638255.1"/>
    </source>
</evidence>
<accession>A0A7R9LAU5</accession>
<dbReference type="InterPro" id="IPR058923">
    <property type="entry name" value="RCC1-like_dom"/>
</dbReference>
<dbReference type="PROSITE" id="PS00626">
    <property type="entry name" value="RCC1_2"/>
    <property type="match status" value="2"/>
</dbReference>
<dbReference type="EMBL" id="CAJPVJ010000207">
    <property type="protein sequence ID" value="CAG2161697.1"/>
    <property type="molecule type" value="Genomic_DNA"/>
</dbReference>
<organism evidence="4">
    <name type="scientific">Oppiella nova</name>
    <dbReference type="NCBI Taxonomy" id="334625"/>
    <lineage>
        <taxon>Eukaryota</taxon>
        <taxon>Metazoa</taxon>
        <taxon>Ecdysozoa</taxon>
        <taxon>Arthropoda</taxon>
        <taxon>Chelicerata</taxon>
        <taxon>Arachnida</taxon>
        <taxon>Acari</taxon>
        <taxon>Acariformes</taxon>
        <taxon>Sarcoptiformes</taxon>
        <taxon>Oribatida</taxon>
        <taxon>Brachypylina</taxon>
        <taxon>Oppioidea</taxon>
        <taxon>Oppiidae</taxon>
        <taxon>Oppiella</taxon>
    </lineage>
</organism>
<dbReference type="EMBL" id="OC915032">
    <property type="protein sequence ID" value="CAD7638255.1"/>
    <property type="molecule type" value="Genomic_DNA"/>
</dbReference>
<keyword evidence="5" id="KW-1185">Reference proteome</keyword>
<evidence type="ECO:0000259" key="3">
    <source>
        <dbReference type="PROSITE" id="PS50097"/>
    </source>
</evidence>
<reference evidence="4" key="1">
    <citation type="submission" date="2020-11" db="EMBL/GenBank/DDBJ databases">
        <authorList>
            <person name="Tran Van P."/>
        </authorList>
    </citation>
    <scope>NUCLEOTIDE SEQUENCE</scope>
</reference>
<dbReference type="PROSITE" id="PS50097">
    <property type="entry name" value="BTB"/>
    <property type="match status" value="1"/>
</dbReference>
<dbReference type="CDD" id="cd14733">
    <property type="entry name" value="BACK"/>
    <property type="match status" value="1"/>
</dbReference>
<dbReference type="SUPFAM" id="SSF50985">
    <property type="entry name" value="RCC1/BLIP-II"/>
    <property type="match status" value="1"/>
</dbReference>
<dbReference type="InterPro" id="IPR009091">
    <property type="entry name" value="RCC1/BLIP-II"/>
</dbReference>
<dbReference type="InterPro" id="IPR051625">
    <property type="entry name" value="Signaling_Regulatory_Domain"/>
</dbReference>
<sequence>MDHLTVIKEFEILKPIMDNPSLKNSIRLLCVFGIKGSEVIFATKEDKVYGFGNNRYGLLGVGVNGKVSDPMVNHTLTGKRLTDLSYGYSFCMALTREGQVFGWGENTYGQLGCGSTLDSNTPKLIHGLSDKKVRDISCGNSHTLVLTREGRVYGFGRNGLGQLGDNSLVDRSTPVAIHLPQELTFVSVCCGKNHSLALTDTGRVYMWGYSGFGQLGRPMDVNISGSVKPFVNKPEQLISLNDVMITKAQCGPNNTLLLSSEGHIYSFGASMCGQVGNGSRNPQRTPVRIGGDVQFKDIITEYTFGIGIAISIDNEYYLWGYQSSQNCVRISDDMTDEDLIPLIEFSKHLSKAFNYQSDYDLVFRFTDKSIYCHKFILKIRNKEFYEKCMDQLMKNVDTYHQSSHEIYIKRYSYESFYAFIGFLYGINPEINVNNRSDVSKLATIYDEPILQEMCGQGLSEEVVIELSNVCNLYEKAVNEGLDDLEKSCVEFAKKHFQDICKSDSFDAMSEQMSKRLMRSLFTANDL</sequence>
<evidence type="ECO:0000256" key="1">
    <source>
        <dbReference type="ARBA" id="ARBA00022737"/>
    </source>
</evidence>
<dbReference type="Proteomes" id="UP000728032">
    <property type="component" value="Unassembled WGS sequence"/>
</dbReference>
<gene>
    <name evidence="4" type="ORF">ONB1V03_LOCUS1301</name>
</gene>
<dbReference type="Gene3D" id="2.130.10.30">
    <property type="entry name" value="Regulator of chromosome condensation 1/beta-lactamase-inhibitor protein II"/>
    <property type="match status" value="1"/>
</dbReference>
<proteinExistence type="predicted"/>
<dbReference type="InterPro" id="IPR000408">
    <property type="entry name" value="Reg_chr_condens"/>
</dbReference>
<name>A0A7R9LAU5_9ACAR</name>
<keyword evidence="1" id="KW-0677">Repeat</keyword>
<protein>
    <recommendedName>
        <fullName evidence="3">BTB domain-containing protein</fullName>
    </recommendedName>
</protein>
<dbReference type="AlphaFoldDB" id="A0A7R9LAU5"/>
<feature type="repeat" description="RCC1" evidence="2">
    <location>
        <begin position="262"/>
        <end position="315"/>
    </location>
</feature>
<evidence type="ECO:0000313" key="5">
    <source>
        <dbReference type="Proteomes" id="UP000728032"/>
    </source>
</evidence>
<dbReference type="Pfam" id="PF25390">
    <property type="entry name" value="WD40_RLD"/>
    <property type="match status" value="1"/>
</dbReference>
<dbReference type="PANTHER" id="PTHR22872">
    <property type="entry name" value="BTK-BINDING PROTEIN-RELATED"/>
    <property type="match status" value="1"/>
</dbReference>
<feature type="domain" description="BTB" evidence="3">
    <location>
        <begin position="359"/>
        <end position="424"/>
    </location>
</feature>
<dbReference type="PROSITE" id="PS50012">
    <property type="entry name" value="RCC1_3"/>
    <property type="match status" value="5"/>
</dbReference>
<feature type="repeat" description="RCC1" evidence="2">
    <location>
        <begin position="150"/>
        <end position="201"/>
    </location>
</feature>
<dbReference type="InterPro" id="IPR011333">
    <property type="entry name" value="SKP1/BTB/POZ_sf"/>
</dbReference>
<feature type="repeat" description="RCC1" evidence="2">
    <location>
        <begin position="202"/>
        <end position="261"/>
    </location>
</feature>
<dbReference type="OrthoDB" id="6513315at2759"/>
<dbReference type="Pfam" id="PF00651">
    <property type="entry name" value="BTB"/>
    <property type="match status" value="1"/>
</dbReference>
<dbReference type="Gene3D" id="1.25.40.420">
    <property type="match status" value="1"/>
</dbReference>
<feature type="repeat" description="RCC1" evidence="2">
    <location>
        <begin position="98"/>
        <end position="149"/>
    </location>
</feature>